<accession>A0A5B9QSN5</accession>
<feature type="region of interest" description="Disordered" evidence="1">
    <location>
        <begin position="51"/>
        <end position="104"/>
    </location>
</feature>
<reference evidence="2 3" key="1">
    <citation type="submission" date="2019-08" db="EMBL/GenBank/DDBJ databases">
        <title>Deep-cultivation of Planctomycetes and their phenomic and genomic characterization uncovers novel biology.</title>
        <authorList>
            <person name="Wiegand S."/>
            <person name="Jogler M."/>
            <person name="Boedeker C."/>
            <person name="Pinto D."/>
            <person name="Vollmers J."/>
            <person name="Rivas-Marin E."/>
            <person name="Kohn T."/>
            <person name="Peeters S.H."/>
            <person name="Heuer A."/>
            <person name="Rast P."/>
            <person name="Oberbeckmann S."/>
            <person name="Bunk B."/>
            <person name="Jeske O."/>
            <person name="Meyerdierks A."/>
            <person name="Storesund J.E."/>
            <person name="Kallscheuer N."/>
            <person name="Luecker S."/>
            <person name="Lage O.M."/>
            <person name="Pohl T."/>
            <person name="Merkel B.J."/>
            <person name="Hornburger P."/>
            <person name="Mueller R.-W."/>
            <person name="Bruemmer F."/>
            <person name="Labrenz M."/>
            <person name="Spormann A.M."/>
            <person name="Op den Camp H."/>
            <person name="Overmann J."/>
            <person name="Amann R."/>
            <person name="Jetten M.S.M."/>
            <person name="Mascher T."/>
            <person name="Medema M.H."/>
            <person name="Devos D.P."/>
            <person name="Kaster A.-K."/>
            <person name="Ovreas L."/>
            <person name="Rohde M."/>
            <person name="Galperin M.Y."/>
            <person name="Jogler C."/>
        </authorList>
    </citation>
    <scope>NUCLEOTIDE SEQUENCE [LARGE SCALE GENOMIC DNA]</scope>
    <source>
        <strain evidence="2 3">UC8</strain>
    </source>
</reference>
<name>A0A5B9QSN5_9BACT</name>
<dbReference type="AlphaFoldDB" id="A0A5B9QSN5"/>
<feature type="compositionally biased region" description="Polar residues" evidence="1">
    <location>
        <begin position="52"/>
        <end position="73"/>
    </location>
</feature>
<gene>
    <name evidence="2" type="ORF">UC8_41080</name>
</gene>
<dbReference type="EMBL" id="CP042914">
    <property type="protein sequence ID" value="QEG42078.1"/>
    <property type="molecule type" value="Genomic_DNA"/>
</dbReference>
<sequence length="118" mass="12689">MTENEFLNAHRANGLQVLTVPENCNRVPILSGGRVIGVGERLAPAEIKRLVQKQSIQKSARDSGTNSNPSRSPATAGDPNSVFDSLFPFGPSASEVQKTADSNSEILEGIFPPWLRTT</sequence>
<proteinExistence type="predicted"/>
<dbReference type="KEGG" id="rul:UC8_41080"/>
<evidence type="ECO:0000256" key="1">
    <source>
        <dbReference type="SAM" id="MobiDB-lite"/>
    </source>
</evidence>
<protein>
    <submittedName>
        <fullName evidence="2">Uncharacterized protein</fullName>
    </submittedName>
</protein>
<feature type="compositionally biased region" description="Polar residues" evidence="1">
    <location>
        <begin position="94"/>
        <end position="104"/>
    </location>
</feature>
<evidence type="ECO:0000313" key="2">
    <source>
        <dbReference type="EMBL" id="QEG42078.1"/>
    </source>
</evidence>
<evidence type="ECO:0000313" key="3">
    <source>
        <dbReference type="Proteomes" id="UP000325286"/>
    </source>
</evidence>
<keyword evidence="3" id="KW-1185">Reference proteome</keyword>
<dbReference type="Proteomes" id="UP000325286">
    <property type="component" value="Chromosome"/>
</dbReference>
<organism evidence="2 3">
    <name type="scientific">Roseimaritima ulvae</name>
    <dbReference type="NCBI Taxonomy" id="980254"/>
    <lineage>
        <taxon>Bacteria</taxon>
        <taxon>Pseudomonadati</taxon>
        <taxon>Planctomycetota</taxon>
        <taxon>Planctomycetia</taxon>
        <taxon>Pirellulales</taxon>
        <taxon>Pirellulaceae</taxon>
        <taxon>Roseimaritima</taxon>
    </lineage>
</organism>